<keyword evidence="2" id="KW-0808">Transferase</keyword>
<accession>A0A0G0LUV5</accession>
<dbReference type="GO" id="GO:0016758">
    <property type="term" value="F:hexosyltransferase activity"/>
    <property type="evidence" value="ECO:0007669"/>
    <property type="project" value="TreeGrafter"/>
</dbReference>
<dbReference type="PANTHER" id="PTHR45947">
    <property type="entry name" value="SULFOQUINOVOSYL TRANSFERASE SQD2"/>
    <property type="match status" value="1"/>
</dbReference>
<name>A0A0G0LUV5_9BACT</name>
<sequence>MKILMLVPFLPIDQMSGGQTRWYHLIKLLSKKHNITLMSLIKDNKEKEYLPEIEKYCEKVMVFKRPKSPWTFRNLFLTAISFNPLVVIRNLSLDERSAIKKELTNNKYDVIHAETFYVMPHIPKTSVPIVLVEPTIEFSVYQHYVDNEVSFFFKPIYLFDVIKLKFWEKFYWKRASRLFAVSVEDKKIMQDEIPGIKVGVIPNGVDVDYFEEKKVLRKFPPRALYHGDYKWMQNVEAVNILIKEIWPVVRARVKGVKLWISGRNVPEKIIEFSKKYNDIEISESLKDNRDAYKAASVLVTPIMSPGGTRLKVLEAMASGLPVVSTPVGVAGLGITQGKQALVSQNIKDLAEMTINVLSNKKLAEKLASEGKSFVSANFDWHSIVSRLDKAYSELLE</sequence>
<organism evidence="2 3">
    <name type="scientific">Candidatus Woesebacteria bacterium GW2011_GWB1_39_10</name>
    <dbReference type="NCBI Taxonomy" id="1618572"/>
    <lineage>
        <taxon>Bacteria</taxon>
        <taxon>Candidatus Woeseibacteriota</taxon>
    </lineage>
</organism>
<dbReference type="Pfam" id="PF13692">
    <property type="entry name" value="Glyco_trans_1_4"/>
    <property type="match status" value="1"/>
</dbReference>
<dbReference type="InterPro" id="IPR050194">
    <property type="entry name" value="Glycosyltransferase_grp1"/>
</dbReference>
<gene>
    <name evidence="2" type="ORF">UT17_C0004G0128</name>
</gene>
<dbReference type="PANTHER" id="PTHR45947:SF3">
    <property type="entry name" value="SULFOQUINOVOSYL TRANSFERASE SQD2"/>
    <property type="match status" value="1"/>
</dbReference>
<dbReference type="Proteomes" id="UP000034774">
    <property type="component" value="Unassembled WGS sequence"/>
</dbReference>
<dbReference type="InterPro" id="IPR028098">
    <property type="entry name" value="Glyco_trans_4-like_N"/>
</dbReference>
<dbReference type="CDD" id="cd03801">
    <property type="entry name" value="GT4_PimA-like"/>
    <property type="match status" value="1"/>
</dbReference>
<feature type="domain" description="Glycosyltransferase subfamily 4-like N-terminal" evidence="1">
    <location>
        <begin position="16"/>
        <end position="208"/>
    </location>
</feature>
<evidence type="ECO:0000313" key="2">
    <source>
        <dbReference type="EMBL" id="KKQ91780.1"/>
    </source>
</evidence>
<dbReference type="STRING" id="1618572.UT17_C0004G0128"/>
<evidence type="ECO:0000313" key="3">
    <source>
        <dbReference type="Proteomes" id="UP000034774"/>
    </source>
</evidence>
<protein>
    <submittedName>
        <fullName evidence="2">Glycosyl transferase group 1</fullName>
    </submittedName>
</protein>
<comment type="caution">
    <text evidence="2">The sequence shown here is derived from an EMBL/GenBank/DDBJ whole genome shotgun (WGS) entry which is preliminary data.</text>
</comment>
<dbReference type="EMBL" id="LBVU01000004">
    <property type="protein sequence ID" value="KKQ91780.1"/>
    <property type="molecule type" value="Genomic_DNA"/>
</dbReference>
<dbReference type="SUPFAM" id="SSF53756">
    <property type="entry name" value="UDP-Glycosyltransferase/glycogen phosphorylase"/>
    <property type="match status" value="1"/>
</dbReference>
<dbReference type="Pfam" id="PF13439">
    <property type="entry name" value="Glyco_transf_4"/>
    <property type="match status" value="1"/>
</dbReference>
<dbReference type="Gene3D" id="3.40.50.2000">
    <property type="entry name" value="Glycogen Phosphorylase B"/>
    <property type="match status" value="2"/>
</dbReference>
<reference evidence="2 3" key="1">
    <citation type="journal article" date="2015" name="Nature">
        <title>rRNA introns, odd ribosomes, and small enigmatic genomes across a large radiation of phyla.</title>
        <authorList>
            <person name="Brown C.T."/>
            <person name="Hug L.A."/>
            <person name="Thomas B.C."/>
            <person name="Sharon I."/>
            <person name="Castelle C.J."/>
            <person name="Singh A."/>
            <person name="Wilkins M.J."/>
            <person name="Williams K.H."/>
            <person name="Banfield J.F."/>
        </authorList>
    </citation>
    <scope>NUCLEOTIDE SEQUENCE [LARGE SCALE GENOMIC DNA]</scope>
</reference>
<proteinExistence type="predicted"/>
<dbReference type="AlphaFoldDB" id="A0A0G0LUV5"/>
<evidence type="ECO:0000259" key="1">
    <source>
        <dbReference type="Pfam" id="PF13439"/>
    </source>
</evidence>